<feature type="domain" description="AAA+ ATPase At3g28540-like C-terminal" evidence="2">
    <location>
        <begin position="1"/>
        <end position="41"/>
    </location>
</feature>
<dbReference type="Proteomes" id="UP001187192">
    <property type="component" value="Unassembled WGS sequence"/>
</dbReference>
<dbReference type="Pfam" id="PF25568">
    <property type="entry name" value="AAA_lid_At3g28540"/>
    <property type="match status" value="1"/>
</dbReference>
<dbReference type="EMBL" id="BTGU01018530">
    <property type="protein sequence ID" value="GMN73984.1"/>
    <property type="molecule type" value="Genomic_DNA"/>
</dbReference>
<evidence type="ECO:0000313" key="4">
    <source>
        <dbReference type="EMBL" id="GMN73984.1"/>
    </source>
</evidence>
<dbReference type="AlphaFoldDB" id="A0AA88JGT2"/>
<organism evidence="4 5">
    <name type="scientific">Ficus carica</name>
    <name type="common">Common fig</name>
    <dbReference type="NCBI Taxonomy" id="3494"/>
    <lineage>
        <taxon>Eukaryota</taxon>
        <taxon>Viridiplantae</taxon>
        <taxon>Streptophyta</taxon>
        <taxon>Embryophyta</taxon>
        <taxon>Tracheophyta</taxon>
        <taxon>Spermatophyta</taxon>
        <taxon>Magnoliopsida</taxon>
        <taxon>eudicotyledons</taxon>
        <taxon>Gunneridae</taxon>
        <taxon>Pentapetalae</taxon>
        <taxon>rosids</taxon>
        <taxon>fabids</taxon>
        <taxon>Rosales</taxon>
        <taxon>Moraceae</taxon>
        <taxon>Ficeae</taxon>
        <taxon>Ficus</taxon>
    </lineage>
</organism>
<keyword evidence="5" id="KW-1185">Reference proteome</keyword>
<protein>
    <recommendedName>
        <fullName evidence="2">AAA+ ATPase At3g28540-like C-terminal domain-containing protein</fullName>
    </recommendedName>
</protein>
<proteinExistence type="predicted"/>
<evidence type="ECO:0000256" key="1">
    <source>
        <dbReference type="SAM" id="MobiDB-lite"/>
    </source>
</evidence>
<dbReference type="EMBL" id="BTGU01013147">
    <property type="protein sequence ID" value="GMN73203.1"/>
    <property type="molecule type" value="Genomic_DNA"/>
</dbReference>
<gene>
    <name evidence="3" type="ORF">TIFTF001_053657</name>
    <name evidence="4" type="ORF">TIFTF001_055761</name>
</gene>
<dbReference type="InterPro" id="IPR058017">
    <property type="entry name" value="At3g28540-like_C"/>
</dbReference>
<evidence type="ECO:0000313" key="3">
    <source>
        <dbReference type="EMBL" id="GMN73203.1"/>
    </source>
</evidence>
<accession>A0AA88JGT2</accession>
<name>A0AA88JGT2_FICCA</name>
<evidence type="ECO:0000313" key="5">
    <source>
        <dbReference type="Proteomes" id="UP001187192"/>
    </source>
</evidence>
<sequence>MSPADVAENLMPKSDDEDADMCLKNLVEALEKAKEDAKKKAEEEAKLKAEEEAKLKAEEEAKLKAEEEEKTKAGKEEKVEKVGEENSAKENGKCTCNGTSANEEKENGSVAS</sequence>
<comment type="caution">
    <text evidence="4">The sequence shown here is derived from an EMBL/GenBank/DDBJ whole genome shotgun (WGS) entry which is preliminary data.</text>
</comment>
<feature type="compositionally biased region" description="Basic and acidic residues" evidence="1">
    <location>
        <begin position="35"/>
        <end position="92"/>
    </location>
</feature>
<reference evidence="4" key="1">
    <citation type="submission" date="2023-07" db="EMBL/GenBank/DDBJ databases">
        <title>draft genome sequence of fig (Ficus carica).</title>
        <authorList>
            <person name="Takahashi T."/>
            <person name="Nishimura K."/>
        </authorList>
    </citation>
    <scope>NUCLEOTIDE SEQUENCE</scope>
</reference>
<evidence type="ECO:0000259" key="2">
    <source>
        <dbReference type="Pfam" id="PF25568"/>
    </source>
</evidence>
<feature type="compositionally biased region" description="Basic and acidic residues" evidence="1">
    <location>
        <begin position="102"/>
        <end position="112"/>
    </location>
</feature>
<feature type="region of interest" description="Disordered" evidence="1">
    <location>
        <begin position="35"/>
        <end position="112"/>
    </location>
</feature>